<dbReference type="GO" id="GO:0016787">
    <property type="term" value="F:hydrolase activity"/>
    <property type="evidence" value="ECO:0007669"/>
    <property type="project" value="UniProtKB-KW"/>
</dbReference>
<evidence type="ECO:0000256" key="10">
    <source>
        <dbReference type="ARBA" id="ARBA00022695"/>
    </source>
</evidence>
<comment type="catalytic activity">
    <reaction evidence="1">
        <text>GDP-alpha-D-glucose + phosphate = alpha-D-glucose 1-phosphate + GDP + H(+)</text>
        <dbReference type="Rhea" id="RHEA:30387"/>
        <dbReference type="ChEBI" id="CHEBI:15378"/>
        <dbReference type="ChEBI" id="CHEBI:43474"/>
        <dbReference type="ChEBI" id="CHEBI:58189"/>
        <dbReference type="ChEBI" id="CHEBI:58601"/>
        <dbReference type="ChEBI" id="CHEBI:62230"/>
        <dbReference type="EC" id="2.7.7.78"/>
    </reaction>
</comment>
<feature type="domain" description="GDPGP1-like C-terminal" evidence="13">
    <location>
        <begin position="280"/>
        <end position="373"/>
    </location>
</feature>
<evidence type="ECO:0000259" key="13">
    <source>
        <dbReference type="Pfam" id="PF26216"/>
    </source>
</evidence>
<comment type="function">
    <text evidence="2">Specific and highly efficient GDP-D-glucose phosphorylase regulating the levels of GDP-D-glucose in cells.</text>
</comment>
<dbReference type="GO" id="GO:0005085">
    <property type="term" value="F:guanyl-nucleotide exchange factor activity"/>
    <property type="evidence" value="ECO:0007669"/>
    <property type="project" value="UniProtKB-KW"/>
</dbReference>
<sequence length="411" mass="47713">MSWLFRAVKQIFSQNRVSRDIYENVREITSNVINSNRQFYSVATLLQFAVIVGSMEPKKRARTVSKEKYKTTLDSKAQYYLNALKVRWMQLHDVPGLFAYQLQESRPGRRLPGKCGFYAELNADRSLKRRVPQVIDSLNPTFRPKQFNFNKVDAMEVMMTIDEERDNVEVQMIINKSPITKYHTLICPDVKKELVQRITFSSLNFCTTFMRSINDPNIRLGYNSPGALASVNHLHFHLLHIPRTLYIDNVELEPLAGNYVYRLKNSESTEAICFVIGVKDTEEDIRDKVQQIHRLTEWLCNNKLPHNLFMTQDRQTNDLRVFLFVRSTYCVSKDASVFNVGFCELVGFFPLSDEAKLQNLTEPIVIERIKDITGNAYESAYRQTKRIVDGSRSTLWPFLTYATCVVISKIK</sequence>
<dbReference type="InterPro" id="IPR058865">
    <property type="entry name" value="GDPGP1_C"/>
</dbReference>
<keyword evidence="10" id="KW-0548">Nucleotidyltransferase</keyword>
<name>A0A6J1MSX9_DROHY</name>
<dbReference type="OrthoDB" id="417175at2759"/>
<dbReference type="InterPro" id="IPR026506">
    <property type="entry name" value="GDPGP"/>
</dbReference>
<keyword evidence="12" id="KW-0378">Hydrolase</keyword>
<dbReference type="PANTHER" id="PTHR20884">
    <property type="entry name" value="GDP-D-GLUCOSE PHOSPHORYLASE 1"/>
    <property type="match status" value="1"/>
</dbReference>
<dbReference type="GO" id="GO:0005737">
    <property type="term" value="C:cytoplasm"/>
    <property type="evidence" value="ECO:0007669"/>
    <property type="project" value="UniProtKB-SubCell"/>
</dbReference>
<dbReference type="GO" id="GO:0080048">
    <property type="term" value="F:GDP-D-glucose phosphorylase activity"/>
    <property type="evidence" value="ECO:0007669"/>
    <property type="project" value="UniProtKB-EC"/>
</dbReference>
<dbReference type="PANTHER" id="PTHR20884:SF8">
    <property type="entry name" value="GDP-D-GLUCOSE PHOSPHORYLASE 1"/>
    <property type="match status" value="1"/>
</dbReference>
<keyword evidence="15" id="KW-1185">Reference proteome</keyword>
<evidence type="ECO:0000256" key="11">
    <source>
        <dbReference type="ARBA" id="ARBA00022741"/>
    </source>
</evidence>
<gene>
    <name evidence="16" type="primary">LOC111605679</name>
</gene>
<dbReference type="Pfam" id="PF26217">
    <property type="entry name" value="GDPGP1_N"/>
    <property type="match status" value="1"/>
</dbReference>
<feature type="domain" description="GDPGP1-like N-terminal" evidence="14">
    <location>
        <begin position="83"/>
        <end position="238"/>
    </location>
</feature>
<evidence type="ECO:0000313" key="16">
    <source>
        <dbReference type="RefSeq" id="XP_023180113.1"/>
    </source>
</evidence>
<evidence type="ECO:0000256" key="4">
    <source>
        <dbReference type="ARBA" id="ARBA00006451"/>
    </source>
</evidence>
<keyword evidence="7" id="KW-0963">Cytoplasm</keyword>
<protein>
    <recommendedName>
        <fullName evidence="6">GDP-D-glucose phosphorylase 1</fullName>
        <ecNumber evidence="5">2.7.7.78</ecNumber>
    </recommendedName>
</protein>
<evidence type="ECO:0000256" key="2">
    <source>
        <dbReference type="ARBA" id="ARBA00003049"/>
    </source>
</evidence>
<evidence type="ECO:0000256" key="8">
    <source>
        <dbReference type="ARBA" id="ARBA00022658"/>
    </source>
</evidence>
<comment type="subcellular location">
    <subcellularLocation>
        <location evidence="3">Cytoplasm</location>
    </subcellularLocation>
</comment>
<evidence type="ECO:0000256" key="9">
    <source>
        <dbReference type="ARBA" id="ARBA00022679"/>
    </source>
</evidence>
<dbReference type="KEGG" id="dhe:111605679"/>
<reference evidence="16" key="1">
    <citation type="submission" date="2025-08" db="UniProtKB">
        <authorList>
            <consortium name="RefSeq"/>
        </authorList>
    </citation>
    <scope>IDENTIFICATION</scope>
    <source>
        <strain evidence="16">15085-1641.00</strain>
        <tissue evidence="16">Whole body</tissue>
    </source>
</reference>
<dbReference type="RefSeq" id="XP_023180113.1">
    <property type="nucleotide sequence ID" value="XM_023324345.2"/>
</dbReference>
<keyword evidence="8" id="KW-0344">Guanine-nucleotide releasing factor</keyword>
<dbReference type="GeneID" id="111605679"/>
<evidence type="ECO:0000256" key="1">
    <source>
        <dbReference type="ARBA" id="ARBA00000063"/>
    </source>
</evidence>
<dbReference type="EC" id="2.7.7.78" evidence="5"/>
<dbReference type="Proteomes" id="UP000504633">
    <property type="component" value="Unplaced"/>
</dbReference>
<evidence type="ECO:0000256" key="5">
    <source>
        <dbReference type="ARBA" id="ARBA00012507"/>
    </source>
</evidence>
<dbReference type="InterPro" id="IPR036265">
    <property type="entry name" value="HIT-like_sf"/>
</dbReference>
<keyword evidence="9" id="KW-0808">Transferase</keyword>
<evidence type="ECO:0000313" key="15">
    <source>
        <dbReference type="Proteomes" id="UP000504633"/>
    </source>
</evidence>
<evidence type="ECO:0000256" key="6">
    <source>
        <dbReference type="ARBA" id="ARBA00018857"/>
    </source>
</evidence>
<keyword evidence="11" id="KW-0547">Nucleotide-binding</keyword>
<accession>A0A6J1MSX9</accession>
<dbReference type="Pfam" id="PF26216">
    <property type="entry name" value="GDPGP1_C"/>
    <property type="match status" value="1"/>
</dbReference>
<proteinExistence type="inferred from homology"/>
<organism evidence="15 16">
    <name type="scientific">Drosophila hydei</name>
    <name type="common">Fruit fly</name>
    <dbReference type="NCBI Taxonomy" id="7224"/>
    <lineage>
        <taxon>Eukaryota</taxon>
        <taxon>Metazoa</taxon>
        <taxon>Ecdysozoa</taxon>
        <taxon>Arthropoda</taxon>
        <taxon>Hexapoda</taxon>
        <taxon>Insecta</taxon>
        <taxon>Pterygota</taxon>
        <taxon>Neoptera</taxon>
        <taxon>Endopterygota</taxon>
        <taxon>Diptera</taxon>
        <taxon>Brachycera</taxon>
        <taxon>Muscomorpha</taxon>
        <taxon>Ephydroidea</taxon>
        <taxon>Drosophilidae</taxon>
        <taxon>Drosophila</taxon>
    </lineage>
</organism>
<dbReference type="GO" id="GO:0000166">
    <property type="term" value="F:nucleotide binding"/>
    <property type="evidence" value="ECO:0007669"/>
    <property type="project" value="UniProtKB-KW"/>
</dbReference>
<dbReference type="SUPFAM" id="SSF54197">
    <property type="entry name" value="HIT-like"/>
    <property type="match status" value="1"/>
</dbReference>
<evidence type="ECO:0000256" key="3">
    <source>
        <dbReference type="ARBA" id="ARBA00004496"/>
    </source>
</evidence>
<comment type="similarity">
    <text evidence="4">Belongs to the GDPGP1 family.</text>
</comment>
<evidence type="ECO:0000259" key="14">
    <source>
        <dbReference type="Pfam" id="PF26217"/>
    </source>
</evidence>
<dbReference type="InterPro" id="IPR058866">
    <property type="entry name" value="GDPGP1_N"/>
</dbReference>
<evidence type="ECO:0000256" key="7">
    <source>
        <dbReference type="ARBA" id="ARBA00022490"/>
    </source>
</evidence>
<dbReference type="GO" id="GO:0006006">
    <property type="term" value="P:glucose metabolic process"/>
    <property type="evidence" value="ECO:0007669"/>
    <property type="project" value="TreeGrafter"/>
</dbReference>
<evidence type="ECO:0000256" key="12">
    <source>
        <dbReference type="ARBA" id="ARBA00022801"/>
    </source>
</evidence>
<dbReference type="AlphaFoldDB" id="A0A6J1MSX9"/>